<evidence type="ECO:0000313" key="2">
    <source>
        <dbReference type="EMBL" id="KAG1790115.1"/>
    </source>
</evidence>
<accession>A0A9P7DEX6</accession>
<dbReference type="EMBL" id="JABBWE010000053">
    <property type="protein sequence ID" value="KAG1790115.1"/>
    <property type="molecule type" value="Genomic_DNA"/>
</dbReference>
<name>A0A9P7DEX6_9AGAM</name>
<feature type="region of interest" description="Disordered" evidence="1">
    <location>
        <begin position="317"/>
        <end position="352"/>
    </location>
</feature>
<dbReference type="AlphaFoldDB" id="A0A9P7DEX6"/>
<keyword evidence="3" id="KW-1185">Reference proteome</keyword>
<sequence>MKVPLEILIYIFTLATRSRGSAVSWMLYQQRSMPWFEKQLYEKVLLSDEDEASLFVQCLRRRQLCEEFAETVIKAISLSGDINVVTIMDILSLCKGIKNLSLRPQNDFLEDEVAPLLQLLDTLPLKVLSHQIGVPFTSSLISNVTLFAKITHLEVDDPNMLRDVQMSCFPQLTHLSLWGSSYKSGTNIPSLVKNILANATLEVIIFRVEQHQQFADFLNIHELNDPRIVLATSRIYLWDDLGRSCMLFWELAEEKAKSPNPNHNNHRCFTRSALTNGVRDFMGIERVPEDHLDYEIVRANVIGEDGRVRTAYFGNAPGSSIFTEESDDDMDTDEDYSDDDIDEDETQDGTEE</sequence>
<proteinExistence type="predicted"/>
<dbReference type="OrthoDB" id="3145912at2759"/>
<dbReference type="Proteomes" id="UP000719766">
    <property type="component" value="Unassembled WGS sequence"/>
</dbReference>
<dbReference type="GeneID" id="64594235"/>
<gene>
    <name evidence="2" type="ORF">HD556DRAFT_1310898</name>
</gene>
<feature type="compositionally biased region" description="Acidic residues" evidence="1">
    <location>
        <begin position="324"/>
        <end position="352"/>
    </location>
</feature>
<protein>
    <submittedName>
        <fullName evidence="2">Uncharacterized protein</fullName>
    </submittedName>
</protein>
<dbReference type="RefSeq" id="XP_041157100.1">
    <property type="nucleotide sequence ID" value="XM_041300471.1"/>
</dbReference>
<reference evidence="2" key="1">
    <citation type="journal article" date="2020" name="New Phytol.">
        <title>Comparative genomics reveals dynamic genome evolution in host specialist ectomycorrhizal fungi.</title>
        <authorList>
            <person name="Lofgren L.A."/>
            <person name="Nguyen N.H."/>
            <person name="Vilgalys R."/>
            <person name="Ruytinx J."/>
            <person name="Liao H.L."/>
            <person name="Branco S."/>
            <person name="Kuo A."/>
            <person name="LaButti K."/>
            <person name="Lipzen A."/>
            <person name="Andreopoulos W."/>
            <person name="Pangilinan J."/>
            <person name="Riley R."/>
            <person name="Hundley H."/>
            <person name="Na H."/>
            <person name="Barry K."/>
            <person name="Grigoriev I.V."/>
            <person name="Stajich J.E."/>
            <person name="Kennedy P.G."/>
        </authorList>
    </citation>
    <scope>NUCLEOTIDE SEQUENCE</scope>
    <source>
        <strain evidence="2">S12</strain>
    </source>
</reference>
<evidence type="ECO:0000256" key="1">
    <source>
        <dbReference type="SAM" id="MobiDB-lite"/>
    </source>
</evidence>
<organism evidence="2 3">
    <name type="scientific">Suillus plorans</name>
    <dbReference type="NCBI Taxonomy" id="116603"/>
    <lineage>
        <taxon>Eukaryota</taxon>
        <taxon>Fungi</taxon>
        <taxon>Dikarya</taxon>
        <taxon>Basidiomycota</taxon>
        <taxon>Agaricomycotina</taxon>
        <taxon>Agaricomycetes</taxon>
        <taxon>Agaricomycetidae</taxon>
        <taxon>Boletales</taxon>
        <taxon>Suillineae</taxon>
        <taxon>Suillaceae</taxon>
        <taxon>Suillus</taxon>
    </lineage>
</organism>
<comment type="caution">
    <text evidence="2">The sequence shown here is derived from an EMBL/GenBank/DDBJ whole genome shotgun (WGS) entry which is preliminary data.</text>
</comment>
<evidence type="ECO:0000313" key="3">
    <source>
        <dbReference type="Proteomes" id="UP000719766"/>
    </source>
</evidence>